<gene>
    <name evidence="3" type="ORF">FGL95_25025</name>
</gene>
<feature type="region of interest" description="Disordered" evidence="1">
    <location>
        <begin position="171"/>
        <end position="194"/>
    </location>
</feature>
<dbReference type="Proteomes" id="UP000535543">
    <property type="component" value="Unassembled WGS sequence"/>
</dbReference>
<reference evidence="3 4" key="1">
    <citation type="submission" date="2019-05" db="EMBL/GenBank/DDBJ databases">
        <authorList>
            <person name="Lee S.D."/>
        </authorList>
    </citation>
    <scope>NUCLEOTIDE SEQUENCE [LARGE SCALE GENOMIC DNA]</scope>
    <source>
        <strain evidence="3 4">YC2-7</strain>
    </source>
</reference>
<evidence type="ECO:0000256" key="2">
    <source>
        <dbReference type="SAM" id="SignalP"/>
    </source>
</evidence>
<evidence type="ECO:0000313" key="4">
    <source>
        <dbReference type="Proteomes" id="UP000535543"/>
    </source>
</evidence>
<name>A0A848KNT9_9NOCA</name>
<comment type="caution">
    <text evidence="3">The sequence shown here is derived from an EMBL/GenBank/DDBJ whole genome shotgun (WGS) entry which is preliminary data.</text>
</comment>
<feature type="compositionally biased region" description="Low complexity" evidence="1">
    <location>
        <begin position="27"/>
        <end position="48"/>
    </location>
</feature>
<feature type="compositionally biased region" description="Low complexity" evidence="1">
    <location>
        <begin position="173"/>
        <end position="194"/>
    </location>
</feature>
<evidence type="ECO:0000256" key="1">
    <source>
        <dbReference type="SAM" id="MobiDB-lite"/>
    </source>
</evidence>
<dbReference type="PROSITE" id="PS51257">
    <property type="entry name" value="PROKAR_LIPOPROTEIN"/>
    <property type="match status" value="1"/>
</dbReference>
<reference evidence="3 4" key="2">
    <citation type="submission" date="2020-06" db="EMBL/GenBank/DDBJ databases">
        <title>Antribacter stalactiti gen. nov., sp. nov., a new member of the family Nacardiaceae isolated from a cave.</title>
        <authorList>
            <person name="Kim I.S."/>
        </authorList>
    </citation>
    <scope>NUCLEOTIDE SEQUENCE [LARGE SCALE GENOMIC DNA]</scope>
    <source>
        <strain evidence="3 4">YC2-7</strain>
    </source>
</reference>
<proteinExistence type="predicted"/>
<feature type="region of interest" description="Disordered" evidence="1">
    <location>
        <begin position="27"/>
        <end position="55"/>
    </location>
</feature>
<accession>A0A848KNT9</accession>
<feature type="chain" id="PRO_5038820129" evidence="2">
    <location>
        <begin position="20"/>
        <end position="308"/>
    </location>
</feature>
<dbReference type="EMBL" id="VCQU01000010">
    <property type="protein sequence ID" value="NMN98312.1"/>
    <property type="molecule type" value="Genomic_DNA"/>
</dbReference>
<sequence>MNRRILAAAFAFLVTLLMAACSGSDSSSAASSTTQSTATKTTAPAATETTDEFGNPVPAGDLCRFLTEADFQSLASSFDGGLTGLTDGKPWNIGGHPGCDYSLATIAFGVEASSAYELIAGLGSEAHYRADTGELLVRKDNYWFDMNCHACKHDQTKATLVQLATTVVGHVQSNSSPSPATTTPSNAGTTTTAPAADSSLYIDGQSFGTGAATCAQTTSTVTLTGTTHGNVDVLTVYRQDGGVTITVTAGEYTVIHIDPAATTTNDDGIADVRKDATRTSISGAGREPGRTGRTGIPFELVIACPASR</sequence>
<organism evidence="3 4">
    <name type="scientific">Antrihabitans stalactiti</name>
    <dbReference type="NCBI Taxonomy" id="2584121"/>
    <lineage>
        <taxon>Bacteria</taxon>
        <taxon>Bacillati</taxon>
        <taxon>Actinomycetota</taxon>
        <taxon>Actinomycetes</taxon>
        <taxon>Mycobacteriales</taxon>
        <taxon>Nocardiaceae</taxon>
        <taxon>Antrihabitans</taxon>
    </lineage>
</organism>
<protein>
    <submittedName>
        <fullName evidence="3">Uncharacterized protein</fullName>
    </submittedName>
</protein>
<dbReference type="AlphaFoldDB" id="A0A848KNT9"/>
<feature type="signal peptide" evidence="2">
    <location>
        <begin position="1"/>
        <end position="19"/>
    </location>
</feature>
<dbReference type="RefSeq" id="WP_169592420.1">
    <property type="nucleotide sequence ID" value="NZ_VCQU01000010.1"/>
</dbReference>
<keyword evidence="4" id="KW-1185">Reference proteome</keyword>
<evidence type="ECO:0000313" key="3">
    <source>
        <dbReference type="EMBL" id="NMN98312.1"/>
    </source>
</evidence>
<keyword evidence="2" id="KW-0732">Signal</keyword>